<dbReference type="Proteomes" id="UP000030151">
    <property type="component" value="Unassembled WGS sequence"/>
</dbReference>
<feature type="transmembrane region" description="Helical" evidence="1">
    <location>
        <begin position="136"/>
        <end position="154"/>
    </location>
</feature>
<dbReference type="HOGENOM" id="CLU_061220_0_0_1"/>
<accession>A0A014PIB9</accession>
<reference evidence="2 3" key="1">
    <citation type="submission" date="2014-02" db="EMBL/GenBank/DDBJ databases">
        <title>The genome sequence of the entomopathogenic fungus Metarhizium robertsii ARSEF 2575.</title>
        <authorList>
            <person name="Giuliano Garisto Donzelli B."/>
            <person name="Roe B.A."/>
            <person name="Macmil S.L."/>
            <person name="Krasnoff S.B."/>
            <person name="Gibson D.M."/>
        </authorList>
    </citation>
    <scope>NUCLEOTIDE SEQUENCE [LARGE SCALE GENOMIC DNA]</scope>
    <source>
        <strain evidence="2 3">ARSEF 2575</strain>
    </source>
</reference>
<name>A0A014PIB9_9HYPO</name>
<feature type="transmembrane region" description="Helical" evidence="1">
    <location>
        <begin position="110"/>
        <end position="129"/>
    </location>
</feature>
<keyword evidence="1" id="KW-0812">Transmembrane</keyword>
<keyword evidence="1" id="KW-1133">Transmembrane helix</keyword>
<sequence length="281" mass="31817">MKCWSSAKEACRREFDASCFLVNLTNLITWVLLVAVYVHYYAYESRDGTVIGKRIWDQNLAHESAFTVHSDMICIYWSVDPFSNSRANIFLGHFIYHAYLGTTDPRCTAISLHFAASNFLHVLFLVLFVRSAFGWAELLLLLNFINLSILYFLHHDYSGVTHGPIICGPLAWTFIALYWNGAMAAASVVSHNEEAVKGFGEFLRWGIFGLGAFVVVIFEYFLKHGAQMWISSTVIAAVLSTMALGMAMKCLWVNRMRHMQQNEDEPIEPCAGQEKQETGLC</sequence>
<dbReference type="PANTHER" id="PTHR37992:SF1">
    <property type="entry name" value="DUF1774-DOMAIN-CONTAINING PROTEIN"/>
    <property type="match status" value="1"/>
</dbReference>
<feature type="transmembrane region" description="Helical" evidence="1">
    <location>
        <begin position="170"/>
        <end position="190"/>
    </location>
</feature>
<feature type="transmembrane region" description="Helical" evidence="1">
    <location>
        <begin position="202"/>
        <end position="222"/>
    </location>
</feature>
<dbReference type="PANTHER" id="PTHR37992">
    <property type="entry name" value="EXPRESSED PROTEIN"/>
    <property type="match status" value="1"/>
</dbReference>
<dbReference type="AlphaFoldDB" id="A0A014PIB9"/>
<evidence type="ECO:0000313" key="2">
    <source>
        <dbReference type="EMBL" id="EXU95385.1"/>
    </source>
</evidence>
<gene>
    <name evidence="2" type="ORF">X797_011537</name>
</gene>
<evidence type="ECO:0000313" key="3">
    <source>
        <dbReference type="Proteomes" id="UP000030151"/>
    </source>
</evidence>
<dbReference type="InterPro" id="IPR013920">
    <property type="entry name" value="DUF1774_fun"/>
</dbReference>
<keyword evidence="1" id="KW-0472">Membrane</keyword>
<organism evidence="2 3">
    <name type="scientific">Metarhizium robertsii</name>
    <dbReference type="NCBI Taxonomy" id="568076"/>
    <lineage>
        <taxon>Eukaryota</taxon>
        <taxon>Fungi</taxon>
        <taxon>Dikarya</taxon>
        <taxon>Ascomycota</taxon>
        <taxon>Pezizomycotina</taxon>
        <taxon>Sordariomycetes</taxon>
        <taxon>Hypocreomycetidae</taxon>
        <taxon>Hypocreales</taxon>
        <taxon>Clavicipitaceae</taxon>
        <taxon>Metarhizium</taxon>
    </lineage>
</organism>
<feature type="transmembrane region" description="Helical" evidence="1">
    <location>
        <begin position="228"/>
        <end position="252"/>
    </location>
</feature>
<evidence type="ECO:0000256" key="1">
    <source>
        <dbReference type="SAM" id="Phobius"/>
    </source>
</evidence>
<dbReference type="EMBL" id="JELW01000083">
    <property type="protein sequence ID" value="EXU95385.1"/>
    <property type="molecule type" value="Genomic_DNA"/>
</dbReference>
<proteinExistence type="predicted"/>
<protein>
    <submittedName>
        <fullName evidence="2">Uncharacterized protein</fullName>
    </submittedName>
</protein>
<feature type="transmembrane region" description="Helical" evidence="1">
    <location>
        <begin position="20"/>
        <end position="40"/>
    </location>
</feature>
<comment type="caution">
    <text evidence="2">The sequence shown here is derived from an EMBL/GenBank/DDBJ whole genome shotgun (WGS) entry which is preliminary data.</text>
</comment>